<dbReference type="EMBL" id="JADGKB010000077">
    <property type="protein sequence ID" value="KAJ3254820.1"/>
    <property type="molecule type" value="Genomic_DNA"/>
</dbReference>
<evidence type="ECO:0000313" key="3">
    <source>
        <dbReference type="Proteomes" id="UP001210925"/>
    </source>
</evidence>
<keyword evidence="3" id="KW-1185">Reference proteome</keyword>
<protein>
    <recommendedName>
        <fullName evidence="4">DUF4505 domain-containing protein</fullName>
    </recommendedName>
</protein>
<comment type="caution">
    <text evidence="2">The sequence shown here is derived from an EMBL/GenBank/DDBJ whole genome shotgun (WGS) entry which is preliminary data.</text>
</comment>
<organism evidence="2 3">
    <name type="scientific">Boothiomyces macroporosus</name>
    <dbReference type="NCBI Taxonomy" id="261099"/>
    <lineage>
        <taxon>Eukaryota</taxon>
        <taxon>Fungi</taxon>
        <taxon>Fungi incertae sedis</taxon>
        <taxon>Chytridiomycota</taxon>
        <taxon>Chytridiomycota incertae sedis</taxon>
        <taxon>Chytridiomycetes</taxon>
        <taxon>Rhizophydiales</taxon>
        <taxon>Terramycetaceae</taxon>
        <taxon>Boothiomyces</taxon>
    </lineage>
</organism>
<evidence type="ECO:0000313" key="2">
    <source>
        <dbReference type="EMBL" id="KAJ3254820.1"/>
    </source>
</evidence>
<comment type="similarity">
    <text evidence="1">Belongs to the UPF0598 family.</text>
</comment>
<accession>A0AAD5Y6R8</accession>
<dbReference type="Proteomes" id="UP001210925">
    <property type="component" value="Unassembled WGS sequence"/>
</dbReference>
<evidence type="ECO:0000256" key="1">
    <source>
        <dbReference type="ARBA" id="ARBA00006322"/>
    </source>
</evidence>
<dbReference type="PANTHER" id="PTHR31449">
    <property type="entry name" value="UPF0598 PROTEIN C8ORF82"/>
    <property type="match status" value="1"/>
</dbReference>
<gene>
    <name evidence="2" type="ORF">HK103_006810</name>
</gene>
<reference evidence="2" key="1">
    <citation type="submission" date="2020-05" db="EMBL/GenBank/DDBJ databases">
        <title>Phylogenomic resolution of chytrid fungi.</title>
        <authorList>
            <person name="Stajich J.E."/>
            <person name="Amses K."/>
            <person name="Simmons R."/>
            <person name="Seto K."/>
            <person name="Myers J."/>
            <person name="Bonds A."/>
            <person name="Quandt C.A."/>
            <person name="Barry K."/>
            <person name="Liu P."/>
            <person name="Grigoriev I."/>
            <person name="Longcore J.E."/>
            <person name="James T.Y."/>
        </authorList>
    </citation>
    <scope>NUCLEOTIDE SEQUENCE</scope>
    <source>
        <strain evidence="2">PLAUS21</strain>
    </source>
</reference>
<proteinExistence type="inferred from homology"/>
<dbReference type="PANTHER" id="PTHR31449:SF3">
    <property type="entry name" value="UPF0598 PROTEIN C8ORF82"/>
    <property type="match status" value="1"/>
</dbReference>
<name>A0AAD5Y6R8_9FUNG</name>
<dbReference type="InterPro" id="IPR028108">
    <property type="entry name" value="DUF4505"/>
</dbReference>
<dbReference type="AlphaFoldDB" id="A0AAD5Y6R8"/>
<sequence length="197" mass="23546">MSKQARKLREYFYTIDIHGQLFLADTKHKNFTSCFKEPKFLNFFYNRIQRNTLKYPNLFPYVSLCNNEINYIRPALSPIVFHTLRDDTLFYAGNLNVKFEPELVTVNNDGYFYYPFEKALYYPQDELREIKFKNVNNQVLDWGIHEYLQELELLEKKGKDGNGFGLLKSSLVLNELAGGLEHEYFVYKNKKFPFNWI</sequence>
<dbReference type="Pfam" id="PF14956">
    <property type="entry name" value="DUF4505"/>
    <property type="match status" value="1"/>
</dbReference>
<evidence type="ECO:0008006" key="4">
    <source>
        <dbReference type="Google" id="ProtNLM"/>
    </source>
</evidence>